<evidence type="ECO:0000313" key="3">
    <source>
        <dbReference type="EMBL" id="ETW97263.1"/>
    </source>
</evidence>
<dbReference type="SUPFAM" id="SSF56436">
    <property type="entry name" value="C-type lectin-like"/>
    <property type="match status" value="1"/>
</dbReference>
<dbReference type="EMBL" id="AZHX01002081">
    <property type="protein sequence ID" value="ETW97263.1"/>
    <property type="molecule type" value="Genomic_DNA"/>
</dbReference>
<feature type="domain" description="Sulfatase-modifying factor enzyme-like" evidence="2">
    <location>
        <begin position="7"/>
        <end position="186"/>
    </location>
</feature>
<evidence type="ECO:0000256" key="1">
    <source>
        <dbReference type="SAM" id="MobiDB-lite"/>
    </source>
</evidence>
<sequence length="194" mass="21423">RKDGNAPQSQWQAIMGQNPSHNKGWFRNTKDCPVELVSWDNVQEFIQKLNEREGGSAYRLPTEAQWEYACRAGSSTIYHFGNGASQLGEYAWYNENAEAKTHPVGQKKPNAWGLHDMHGNVWEWCHDGRRDYEPGLAVDPVGPTDAGADRVIRGGGWADSALLARSAFRDAVPPGNRGDDLGFRCLSSGGHVAD</sequence>
<dbReference type="InterPro" id="IPR016187">
    <property type="entry name" value="CTDL_fold"/>
</dbReference>
<dbReference type="InterPro" id="IPR051043">
    <property type="entry name" value="Sulfatase_Mod_Factor_Kinase"/>
</dbReference>
<keyword evidence="4" id="KW-1185">Reference proteome</keyword>
<dbReference type="Pfam" id="PF03781">
    <property type="entry name" value="FGE-sulfatase"/>
    <property type="match status" value="1"/>
</dbReference>
<dbReference type="InterPro" id="IPR005532">
    <property type="entry name" value="SUMF_dom"/>
</dbReference>
<feature type="compositionally biased region" description="Polar residues" evidence="1">
    <location>
        <begin position="1"/>
        <end position="21"/>
    </location>
</feature>
<evidence type="ECO:0000313" key="4">
    <source>
        <dbReference type="Proteomes" id="UP000019140"/>
    </source>
</evidence>
<reference evidence="3 4" key="1">
    <citation type="journal article" date="2014" name="Nature">
        <title>An environmental bacterial taxon with a large and distinct metabolic repertoire.</title>
        <authorList>
            <person name="Wilson M.C."/>
            <person name="Mori T."/>
            <person name="Ruckert C."/>
            <person name="Uria A.R."/>
            <person name="Helf M.J."/>
            <person name="Takada K."/>
            <person name="Gernert C."/>
            <person name="Steffens U.A."/>
            <person name="Heycke N."/>
            <person name="Schmitt S."/>
            <person name="Rinke C."/>
            <person name="Helfrich E.J."/>
            <person name="Brachmann A.O."/>
            <person name="Gurgui C."/>
            <person name="Wakimoto T."/>
            <person name="Kracht M."/>
            <person name="Crusemann M."/>
            <person name="Hentschel U."/>
            <person name="Abe I."/>
            <person name="Matsunaga S."/>
            <person name="Kalinowski J."/>
            <person name="Takeyama H."/>
            <person name="Piel J."/>
        </authorList>
    </citation>
    <scope>NUCLEOTIDE SEQUENCE [LARGE SCALE GENOMIC DNA]</scope>
    <source>
        <strain evidence="4">TSY2</strain>
    </source>
</reference>
<name>W4LGP3_9BACT</name>
<dbReference type="AlphaFoldDB" id="W4LGP3"/>
<dbReference type="PANTHER" id="PTHR23150:SF19">
    <property type="entry name" value="FORMYLGLYCINE-GENERATING ENZYME"/>
    <property type="match status" value="1"/>
</dbReference>
<feature type="region of interest" description="Disordered" evidence="1">
    <location>
        <begin position="1"/>
        <end position="25"/>
    </location>
</feature>
<dbReference type="Proteomes" id="UP000019140">
    <property type="component" value="Unassembled WGS sequence"/>
</dbReference>
<accession>W4LGP3</accession>
<protein>
    <recommendedName>
        <fullName evidence="2">Sulfatase-modifying factor enzyme-like domain-containing protein</fullName>
    </recommendedName>
</protein>
<dbReference type="InterPro" id="IPR042095">
    <property type="entry name" value="SUMF_sf"/>
</dbReference>
<dbReference type="Gene3D" id="3.90.1580.10">
    <property type="entry name" value="paralog of FGE (formylglycine-generating enzyme)"/>
    <property type="match status" value="1"/>
</dbReference>
<dbReference type="GO" id="GO:0120147">
    <property type="term" value="F:formylglycine-generating oxidase activity"/>
    <property type="evidence" value="ECO:0007669"/>
    <property type="project" value="TreeGrafter"/>
</dbReference>
<gene>
    <name evidence="3" type="ORF">ETSY2_44940</name>
</gene>
<dbReference type="PANTHER" id="PTHR23150">
    <property type="entry name" value="SULFATASE MODIFYING FACTOR 1, 2"/>
    <property type="match status" value="1"/>
</dbReference>
<evidence type="ECO:0000259" key="2">
    <source>
        <dbReference type="Pfam" id="PF03781"/>
    </source>
</evidence>
<comment type="caution">
    <text evidence="3">The sequence shown here is derived from an EMBL/GenBank/DDBJ whole genome shotgun (WGS) entry which is preliminary data.</text>
</comment>
<dbReference type="HOGENOM" id="CLU_1398950_0_0_7"/>
<feature type="non-terminal residue" evidence="3">
    <location>
        <position position="1"/>
    </location>
</feature>
<organism evidence="3 4">
    <name type="scientific">Candidatus Entotheonella gemina</name>
    <dbReference type="NCBI Taxonomy" id="1429439"/>
    <lineage>
        <taxon>Bacteria</taxon>
        <taxon>Pseudomonadati</taxon>
        <taxon>Nitrospinota/Tectimicrobiota group</taxon>
        <taxon>Candidatus Tectimicrobiota</taxon>
        <taxon>Candidatus Entotheonellia</taxon>
        <taxon>Candidatus Entotheonellales</taxon>
        <taxon>Candidatus Entotheonellaceae</taxon>
        <taxon>Candidatus Entotheonella</taxon>
    </lineage>
</organism>
<proteinExistence type="predicted"/>